<organism evidence="1 2">
    <name type="scientific">Gigaspora margarita</name>
    <dbReference type="NCBI Taxonomy" id="4874"/>
    <lineage>
        <taxon>Eukaryota</taxon>
        <taxon>Fungi</taxon>
        <taxon>Fungi incertae sedis</taxon>
        <taxon>Mucoromycota</taxon>
        <taxon>Glomeromycotina</taxon>
        <taxon>Glomeromycetes</taxon>
        <taxon>Diversisporales</taxon>
        <taxon>Gigasporaceae</taxon>
        <taxon>Gigaspora</taxon>
    </lineage>
</organism>
<accession>A0ABN7UR47</accession>
<evidence type="ECO:0000313" key="1">
    <source>
        <dbReference type="EMBL" id="CAG8657057.1"/>
    </source>
</evidence>
<evidence type="ECO:0000313" key="2">
    <source>
        <dbReference type="Proteomes" id="UP000789901"/>
    </source>
</evidence>
<keyword evidence="2" id="KW-1185">Reference proteome</keyword>
<name>A0ABN7UR47_GIGMA</name>
<proteinExistence type="predicted"/>
<comment type="caution">
    <text evidence="1">The sequence shown here is derived from an EMBL/GenBank/DDBJ whole genome shotgun (WGS) entry which is preliminary data.</text>
</comment>
<protein>
    <submittedName>
        <fullName evidence="1">8501_t:CDS:1</fullName>
    </submittedName>
</protein>
<sequence length="154" mass="18712">MSLSLIKNNSVELKTYRKTEQSEIKNYEKIGQVLEVQNKKEHSSLVKKDLKKARQTEVLYYDTKLEWLLNNEEEDNKQNISFRKEKEIYKECKERQGADDNRIFELKRRSTWKTKIVNKRARYPGYEEKVQGFRREYALKNKKELMRKGKEKEN</sequence>
<dbReference type="Proteomes" id="UP000789901">
    <property type="component" value="Unassembled WGS sequence"/>
</dbReference>
<gene>
    <name evidence="1" type="ORF">GMARGA_LOCUS9674</name>
</gene>
<dbReference type="EMBL" id="CAJVQB010005255">
    <property type="protein sequence ID" value="CAG8657057.1"/>
    <property type="molecule type" value="Genomic_DNA"/>
</dbReference>
<reference evidence="1 2" key="1">
    <citation type="submission" date="2021-06" db="EMBL/GenBank/DDBJ databases">
        <authorList>
            <person name="Kallberg Y."/>
            <person name="Tangrot J."/>
            <person name="Rosling A."/>
        </authorList>
    </citation>
    <scope>NUCLEOTIDE SEQUENCE [LARGE SCALE GENOMIC DNA]</scope>
    <source>
        <strain evidence="1 2">120-4 pot B 10/14</strain>
    </source>
</reference>